<organism evidence="4 5">
    <name type="scientific">Amycolatopsis albidoflavus</name>
    <dbReference type="NCBI Taxonomy" id="102226"/>
    <lineage>
        <taxon>Bacteria</taxon>
        <taxon>Bacillati</taxon>
        <taxon>Actinomycetota</taxon>
        <taxon>Actinomycetes</taxon>
        <taxon>Pseudonocardiales</taxon>
        <taxon>Pseudonocardiaceae</taxon>
        <taxon>Amycolatopsis</taxon>
    </lineage>
</organism>
<keyword evidence="2 4" id="KW-0560">Oxidoreductase</keyword>
<keyword evidence="2" id="KW-0349">Heme</keyword>
<dbReference type="InterPro" id="IPR002397">
    <property type="entry name" value="Cyt_P450_B"/>
</dbReference>
<evidence type="ECO:0000256" key="1">
    <source>
        <dbReference type="ARBA" id="ARBA00010617"/>
    </source>
</evidence>
<dbReference type="PANTHER" id="PTHR46696">
    <property type="entry name" value="P450, PUTATIVE (EUROFUNG)-RELATED"/>
    <property type="match status" value="1"/>
</dbReference>
<feature type="region of interest" description="Disordered" evidence="3">
    <location>
        <begin position="101"/>
        <end position="124"/>
    </location>
</feature>
<dbReference type="PRINTS" id="PR00359">
    <property type="entry name" value="BP450"/>
</dbReference>
<keyword evidence="2" id="KW-0479">Metal-binding</keyword>
<keyword evidence="5" id="KW-1185">Reference proteome</keyword>
<dbReference type="GO" id="GO:0016491">
    <property type="term" value="F:oxidoreductase activity"/>
    <property type="evidence" value="ECO:0007669"/>
    <property type="project" value="UniProtKB-KW"/>
</dbReference>
<comment type="similarity">
    <text evidence="1 2">Belongs to the cytochrome P450 family.</text>
</comment>
<dbReference type="CDD" id="cd11030">
    <property type="entry name" value="CYP105-like"/>
    <property type="match status" value="1"/>
</dbReference>
<dbReference type="PROSITE" id="PS00086">
    <property type="entry name" value="CYTOCHROME_P450"/>
    <property type="match status" value="1"/>
</dbReference>
<name>A0ABW5I7W7_9PSEU</name>
<dbReference type="Pfam" id="PF00067">
    <property type="entry name" value="p450"/>
    <property type="match status" value="2"/>
</dbReference>
<protein>
    <submittedName>
        <fullName evidence="4">Cytochrome P450</fullName>
        <ecNumber evidence="4">1.14.-.-</ecNumber>
    </submittedName>
</protein>
<dbReference type="InterPro" id="IPR001128">
    <property type="entry name" value="Cyt_P450"/>
</dbReference>
<dbReference type="SUPFAM" id="SSF48264">
    <property type="entry name" value="Cytochrome P450"/>
    <property type="match status" value="1"/>
</dbReference>
<dbReference type="EMBL" id="JBHUKQ010000015">
    <property type="protein sequence ID" value="MFD2485036.1"/>
    <property type="molecule type" value="Genomic_DNA"/>
</dbReference>
<evidence type="ECO:0000256" key="3">
    <source>
        <dbReference type="SAM" id="MobiDB-lite"/>
    </source>
</evidence>
<dbReference type="Proteomes" id="UP001597542">
    <property type="component" value="Unassembled WGS sequence"/>
</dbReference>
<dbReference type="RefSeq" id="WP_344276861.1">
    <property type="nucleotide sequence ID" value="NZ_BAAAHV010000012.1"/>
</dbReference>
<comment type="caution">
    <text evidence="4">The sequence shown here is derived from an EMBL/GenBank/DDBJ whole genome shotgun (WGS) entry which is preliminary data.</text>
</comment>
<evidence type="ECO:0000313" key="4">
    <source>
        <dbReference type="EMBL" id="MFD2485036.1"/>
    </source>
</evidence>
<sequence length="430" mass="47856">MIILDAQMILQSHKRLDYRYGVCPLNDHHRDNPVALPASRTPGCPFDPPPQLTELARQREPLIRLAFPDGHVGWLVTGYEAARAVLSDDRFTIRPELRHSALPRPNVRPGGHDKPPAPGWFASMDRPEHTRYRRLLTGRFTVRRMKALEPRIAQIASDRLDAMAEAGPPADLVPAFALPVPSLVICELLGVPYRDHAFFEEQTTVVASLDSTVEQAMAAMGNLSRYLNELVQHKRSTPADDLLGGLIVETGLSDEELTNIGLQLLVAGHETTAHMLALGTFALLRHPRQLAGSALDETAVEELMRYLTIVHLGAPNRAALEDVDLAGQLVRKGETVVLGLPAINRDPRQFADPDTLRLDRANAKHHLGFGHGVHQCLGQQLARIEMRIAYRALFERFPTLRLAVPAEEISMRESSAVYGTWRLPVTWDRN</sequence>
<dbReference type="PRINTS" id="PR00385">
    <property type="entry name" value="P450"/>
</dbReference>
<dbReference type="InterPro" id="IPR017972">
    <property type="entry name" value="Cyt_P450_CS"/>
</dbReference>
<keyword evidence="2" id="KW-0408">Iron</keyword>
<dbReference type="EC" id="1.14.-.-" evidence="4"/>
<reference evidence="5" key="1">
    <citation type="journal article" date="2019" name="Int. J. Syst. Evol. Microbiol.">
        <title>The Global Catalogue of Microorganisms (GCM) 10K type strain sequencing project: providing services to taxonomists for standard genome sequencing and annotation.</title>
        <authorList>
            <consortium name="The Broad Institute Genomics Platform"/>
            <consortium name="The Broad Institute Genome Sequencing Center for Infectious Disease"/>
            <person name="Wu L."/>
            <person name="Ma J."/>
        </authorList>
    </citation>
    <scope>NUCLEOTIDE SEQUENCE [LARGE SCALE GENOMIC DNA]</scope>
    <source>
        <strain evidence="5">CGMCC 4.7638</strain>
    </source>
</reference>
<keyword evidence="2" id="KW-0503">Monooxygenase</keyword>
<proteinExistence type="inferred from homology"/>
<dbReference type="PANTHER" id="PTHR46696:SF1">
    <property type="entry name" value="CYTOCHROME P450 YJIB-RELATED"/>
    <property type="match status" value="1"/>
</dbReference>
<accession>A0ABW5I7W7</accession>
<gene>
    <name evidence="4" type="ORF">ACFSUT_32505</name>
</gene>
<evidence type="ECO:0000256" key="2">
    <source>
        <dbReference type="RuleBase" id="RU000461"/>
    </source>
</evidence>
<dbReference type="Gene3D" id="1.10.630.10">
    <property type="entry name" value="Cytochrome P450"/>
    <property type="match status" value="1"/>
</dbReference>
<dbReference type="InterPro" id="IPR036396">
    <property type="entry name" value="Cyt_P450_sf"/>
</dbReference>
<evidence type="ECO:0000313" key="5">
    <source>
        <dbReference type="Proteomes" id="UP001597542"/>
    </source>
</evidence>